<dbReference type="PROSITE" id="PS50110">
    <property type="entry name" value="RESPONSE_REGULATORY"/>
    <property type="match status" value="1"/>
</dbReference>
<reference evidence="12" key="1">
    <citation type="journal article" date="2019" name="Int. J. Syst. Evol. Microbiol.">
        <title>The Global Catalogue of Microorganisms (GCM) 10K type strain sequencing project: providing services to taxonomists for standard genome sequencing and annotation.</title>
        <authorList>
            <consortium name="The Broad Institute Genomics Platform"/>
            <consortium name="The Broad Institute Genome Sequencing Center for Infectious Disease"/>
            <person name="Wu L."/>
            <person name="Ma J."/>
        </authorList>
    </citation>
    <scope>NUCLEOTIDE SEQUENCE [LARGE SCALE GENOMIC DNA]</scope>
    <source>
        <strain evidence="12">CCUG 56698</strain>
    </source>
</reference>
<dbReference type="Pfam" id="PF00486">
    <property type="entry name" value="Trans_reg_C"/>
    <property type="match status" value="1"/>
</dbReference>
<feature type="DNA-binding region" description="OmpR/PhoB-type" evidence="8">
    <location>
        <begin position="131"/>
        <end position="224"/>
    </location>
</feature>
<dbReference type="SMART" id="SM00862">
    <property type="entry name" value="Trans_reg_C"/>
    <property type="match status" value="1"/>
</dbReference>
<dbReference type="Proteomes" id="UP001596527">
    <property type="component" value="Unassembled WGS sequence"/>
</dbReference>
<dbReference type="SUPFAM" id="SSF46894">
    <property type="entry name" value="C-terminal effector domain of the bipartite response regulators"/>
    <property type="match status" value="1"/>
</dbReference>
<keyword evidence="4" id="KW-0805">Transcription regulation</keyword>
<sequence length="226" mass="25270">MNRSAGTQLPRLLLIEDDPDIGEMTAETLSDVYAVTWDLDGERALQDSLRAHFDVMVVDRRLPGMDGVAFIAALRRARITTPVLMLTALGTLEDRVSGLDGGANDYLVKPFEFEELTARLRALRRGFRAEGRRREIGDWTFLPDTATMYSPVGGRVQLTPTEAALVDLLSQSPEHVFSREQILDAVFSPEDSPGTVDTYVHYVRRKTSRDVIETIRARGYRLGEAT</sequence>
<comment type="caution">
    <text evidence="11">The sequence shown here is derived from an EMBL/GenBank/DDBJ whole genome shotgun (WGS) entry which is preliminary data.</text>
</comment>
<evidence type="ECO:0000256" key="6">
    <source>
        <dbReference type="ARBA" id="ARBA00023163"/>
    </source>
</evidence>
<feature type="domain" description="OmpR/PhoB-type" evidence="10">
    <location>
        <begin position="131"/>
        <end position="224"/>
    </location>
</feature>
<protein>
    <submittedName>
        <fullName evidence="11">Response regulator transcription factor</fullName>
    </submittedName>
</protein>
<dbReference type="RefSeq" id="WP_380972119.1">
    <property type="nucleotide sequence ID" value="NZ_JBHTEF010000001.1"/>
</dbReference>
<keyword evidence="12" id="KW-1185">Reference proteome</keyword>
<comment type="subcellular location">
    <subcellularLocation>
        <location evidence="1">Cytoplasm</location>
    </subcellularLocation>
</comment>
<evidence type="ECO:0000259" key="9">
    <source>
        <dbReference type="PROSITE" id="PS50110"/>
    </source>
</evidence>
<feature type="modified residue" description="4-aspartylphosphate" evidence="7">
    <location>
        <position position="59"/>
    </location>
</feature>
<dbReference type="SMART" id="SM00448">
    <property type="entry name" value="REC"/>
    <property type="match status" value="1"/>
</dbReference>
<evidence type="ECO:0000256" key="5">
    <source>
        <dbReference type="ARBA" id="ARBA00023125"/>
    </source>
</evidence>
<dbReference type="SUPFAM" id="SSF52172">
    <property type="entry name" value="CheY-like"/>
    <property type="match status" value="1"/>
</dbReference>
<evidence type="ECO:0000313" key="11">
    <source>
        <dbReference type="EMBL" id="MFC7580270.1"/>
    </source>
</evidence>
<dbReference type="InterPro" id="IPR016032">
    <property type="entry name" value="Sig_transdc_resp-reg_C-effctor"/>
</dbReference>
<evidence type="ECO:0000256" key="7">
    <source>
        <dbReference type="PROSITE-ProRule" id="PRU00169"/>
    </source>
</evidence>
<keyword evidence="6" id="KW-0804">Transcription</keyword>
<dbReference type="EMBL" id="JBHTEF010000001">
    <property type="protein sequence ID" value="MFC7580270.1"/>
    <property type="molecule type" value="Genomic_DNA"/>
</dbReference>
<dbReference type="Gene3D" id="1.10.10.10">
    <property type="entry name" value="Winged helix-like DNA-binding domain superfamily/Winged helix DNA-binding domain"/>
    <property type="match status" value="1"/>
</dbReference>
<dbReference type="PANTHER" id="PTHR48111">
    <property type="entry name" value="REGULATOR OF RPOS"/>
    <property type="match status" value="1"/>
</dbReference>
<evidence type="ECO:0000256" key="2">
    <source>
        <dbReference type="ARBA" id="ARBA00022553"/>
    </source>
</evidence>
<dbReference type="InterPro" id="IPR036388">
    <property type="entry name" value="WH-like_DNA-bd_sf"/>
</dbReference>
<keyword evidence="3" id="KW-0902">Two-component regulatory system</keyword>
<evidence type="ECO:0000256" key="3">
    <source>
        <dbReference type="ARBA" id="ARBA00023012"/>
    </source>
</evidence>
<evidence type="ECO:0000256" key="4">
    <source>
        <dbReference type="ARBA" id="ARBA00023015"/>
    </source>
</evidence>
<evidence type="ECO:0000256" key="8">
    <source>
        <dbReference type="PROSITE-ProRule" id="PRU01091"/>
    </source>
</evidence>
<dbReference type="PANTHER" id="PTHR48111:SF22">
    <property type="entry name" value="REGULATOR OF RPOS"/>
    <property type="match status" value="1"/>
</dbReference>
<feature type="domain" description="Response regulatory" evidence="9">
    <location>
        <begin position="11"/>
        <end position="124"/>
    </location>
</feature>
<dbReference type="CDD" id="cd00383">
    <property type="entry name" value="trans_reg_C"/>
    <property type="match status" value="1"/>
</dbReference>
<proteinExistence type="predicted"/>
<gene>
    <name evidence="11" type="ORF">ACFQWG_03405</name>
</gene>
<dbReference type="Pfam" id="PF00072">
    <property type="entry name" value="Response_reg"/>
    <property type="match status" value="1"/>
</dbReference>
<organism evidence="11 12">
    <name type="scientific">Schaalia naturae</name>
    <dbReference type="NCBI Taxonomy" id="635203"/>
    <lineage>
        <taxon>Bacteria</taxon>
        <taxon>Bacillati</taxon>
        <taxon>Actinomycetota</taxon>
        <taxon>Actinomycetes</taxon>
        <taxon>Actinomycetales</taxon>
        <taxon>Actinomycetaceae</taxon>
        <taxon>Schaalia</taxon>
    </lineage>
</organism>
<accession>A0ABW2SJI4</accession>
<keyword evidence="2 7" id="KW-0597">Phosphoprotein</keyword>
<dbReference type="Gene3D" id="6.10.250.690">
    <property type="match status" value="1"/>
</dbReference>
<dbReference type="InterPro" id="IPR001867">
    <property type="entry name" value="OmpR/PhoB-type_DNA-bd"/>
</dbReference>
<dbReference type="InterPro" id="IPR039420">
    <property type="entry name" value="WalR-like"/>
</dbReference>
<evidence type="ECO:0000256" key="1">
    <source>
        <dbReference type="ARBA" id="ARBA00004496"/>
    </source>
</evidence>
<evidence type="ECO:0000313" key="12">
    <source>
        <dbReference type="Proteomes" id="UP001596527"/>
    </source>
</evidence>
<dbReference type="Gene3D" id="3.40.50.2300">
    <property type="match status" value="1"/>
</dbReference>
<dbReference type="InterPro" id="IPR011006">
    <property type="entry name" value="CheY-like_superfamily"/>
</dbReference>
<keyword evidence="5 8" id="KW-0238">DNA-binding</keyword>
<dbReference type="PROSITE" id="PS51755">
    <property type="entry name" value="OMPR_PHOB"/>
    <property type="match status" value="1"/>
</dbReference>
<name>A0ABW2SJI4_9ACTO</name>
<dbReference type="InterPro" id="IPR001789">
    <property type="entry name" value="Sig_transdc_resp-reg_receiver"/>
</dbReference>
<evidence type="ECO:0000259" key="10">
    <source>
        <dbReference type="PROSITE" id="PS51755"/>
    </source>
</evidence>